<evidence type="ECO:0000256" key="1">
    <source>
        <dbReference type="SAM" id="Phobius"/>
    </source>
</evidence>
<gene>
    <name evidence="2" type="ORF">IC610_02355</name>
</gene>
<name>A0ABR8Z7H9_9FLAO</name>
<organism evidence="2 3">
    <name type="scientific">Chryseobacterium caseinilyticum</name>
    <dbReference type="NCBI Taxonomy" id="2771428"/>
    <lineage>
        <taxon>Bacteria</taxon>
        <taxon>Pseudomonadati</taxon>
        <taxon>Bacteroidota</taxon>
        <taxon>Flavobacteriia</taxon>
        <taxon>Flavobacteriales</taxon>
        <taxon>Weeksellaceae</taxon>
        <taxon>Chryseobacterium group</taxon>
        <taxon>Chryseobacterium</taxon>
    </lineage>
</organism>
<keyword evidence="1" id="KW-0812">Transmembrane</keyword>
<feature type="transmembrane region" description="Helical" evidence="1">
    <location>
        <begin position="160"/>
        <end position="177"/>
    </location>
</feature>
<proteinExistence type="predicted"/>
<protein>
    <submittedName>
        <fullName evidence="2">Uncharacterized protein</fullName>
    </submittedName>
</protein>
<keyword evidence="3" id="KW-1185">Reference proteome</keyword>
<feature type="transmembrane region" description="Helical" evidence="1">
    <location>
        <begin position="119"/>
        <end position="140"/>
    </location>
</feature>
<feature type="transmembrane region" description="Helical" evidence="1">
    <location>
        <begin position="92"/>
        <end position="113"/>
    </location>
</feature>
<accession>A0ABR8Z7H9</accession>
<evidence type="ECO:0000313" key="2">
    <source>
        <dbReference type="EMBL" id="MBD8081260.1"/>
    </source>
</evidence>
<sequence>MVNKTVLNKLSSRELENYFNPENRFVHEAVQLAFEILQKRGRIFSDAEKINIQHLIQSKKETEAAEKREKAEDWKDHITNDQNAIQLFPREIILIISIFLGTIPGCILLGLNFIKLKKFGASILTFVFGFAFFPLQNFLVPFMYENSSKRFYTLKNTPEFFVSCLGALAIFLFWISFTPKNLPYRKESYFIPVGISFVMIVLILINPKEWFSNHFVQSFMREYNTFF</sequence>
<evidence type="ECO:0000313" key="3">
    <source>
        <dbReference type="Proteomes" id="UP000637299"/>
    </source>
</evidence>
<dbReference type="EMBL" id="JACYFS010000001">
    <property type="protein sequence ID" value="MBD8081260.1"/>
    <property type="molecule type" value="Genomic_DNA"/>
</dbReference>
<keyword evidence="1" id="KW-1133">Transmembrane helix</keyword>
<dbReference type="RefSeq" id="WP_191735060.1">
    <property type="nucleotide sequence ID" value="NZ_JACYFS010000001.1"/>
</dbReference>
<comment type="caution">
    <text evidence="2">The sequence shown here is derived from an EMBL/GenBank/DDBJ whole genome shotgun (WGS) entry which is preliminary data.</text>
</comment>
<dbReference type="Proteomes" id="UP000637299">
    <property type="component" value="Unassembled WGS sequence"/>
</dbReference>
<feature type="transmembrane region" description="Helical" evidence="1">
    <location>
        <begin position="189"/>
        <end position="205"/>
    </location>
</feature>
<keyword evidence="1" id="KW-0472">Membrane</keyword>
<reference evidence="2 3" key="1">
    <citation type="submission" date="2020-09" db="EMBL/GenBank/DDBJ databases">
        <title>Genome seq and assembly of Chryseobacterium sp.</title>
        <authorList>
            <person name="Chhetri G."/>
        </authorList>
    </citation>
    <scope>NUCLEOTIDE SEQUENCE [LARGE SCALE GENOMIC DNA]</scope>
    <source>
        <strain evidence="2 3">GCR10</strain>
    </source>
</reference>